<keyword evidence="1" id="KW-0472">Membrane</keyword>
<feature type="transmembrane region" description="Helical" evidence="1">
    <location>
        <begin position="46"/>
        <end position="65"/>
    </location>
</feature>
<dbReference type="CDD" id="cd01949">
    <property type="entry name" value="GGDEF"/>
    <property type="match status" value="1"/>
</dbReference>
<dbReference type="Proteomes" id="UP000574133">
    <property type="component" value="Unassembled WGS sequence"/>
</dbReference>
<dbReference type="InterPro" id="IPR050469">
    <property type="entry name" value="Diguanylate_Cyclase"/>
</dbReference>
<dbReference type="Gene3D" id="3.30.70.270">
    <property type="match status" value="1"/>
</dbReference>
<keyword evidence="1" id="KW-0812">Transmembrane</keyword>
<dbReference type="InterPro" id="IPR043128">
    <property type="entry name" value="Rev_trsase/Diguanyl_cyclase"/>
</dbReference>
<keyword evidence="4" id="KW-1185">Reference proteome</keyword>
<protein>
    <submittedName>
        <fullName evidence="3">GGDEF domain-containing protein</fullName>
    </submittedName>
</protein>
<sequence>MENFRPFEYNQLKWNRRLLHLFWFMVLLSLIVECTYLGDAPSVGEFVWMYIVRPTVLLVAVILMAEAGIRYLPKQHDYILISSSALIAIIITIINLEQTFVLFSLFVPVLVSFFYYQLQKLLFAVATMFLSFGVICCFDHNLYSTVNVGKISGILSIMVLMCLLMVGMMMRGTEVSEYIRSAYEARQALLDRPDGSEKLIFKDPLTNVYNHTSFHEHLDLLIKQCEAGSTELHVALVDLDRFREWNASYGYRAGDEVLRSVASIVQAKIGYRHLLARYGGEEFAILFVGTSLQAASDKLEEIREAISAVPHSSFNHGHVTVSAGLSSYSAELGKEAFLERVRTALGEAKRLGPNRTEVA</sequence>
<feature type="domain" description="GGDEF" evidence="2">
    <location>
        <begin position="230"/>
        <end position="359"/>
    </location>
</feature>
<dbReference type="EMBL" id="JACJVN010000050">
    <property type="protein sequence ID" value="MBB6678120.1"/>
    <property type="molecule type" value="Genomic_DNA"/>
</dbReference>
<proteinExistence type="predicted"/>
<feature type="transmembrane region" description="Helical" evidence="1">
    <location>
        <begin position="21"/>
        <end position="40"/>
    </location>
</feature>
<comment type="caution">
    <text evidence="3">The sequence shown here is derived from an EMBL/GenBank/DDBJ whole genome shotgun (WGS) entry which is preliminary data.</text>
</comment>
<dbReference type="SMART" id="SM00267">
    <property type="entry name" value="GGDEF"/>
    <property type="match status" value="1"/>
</dbReference>
<dbReference type="GO" id="GO:0052621">
    <property type="term" value="F:diguanylate cyclase activity"/>
    <property type="evidence" value="ECO:0007669"/>
    <property type="project" value="TreeGrafter"/>
</dbReference>
<dbReference type="RefSeq" id="WP_185179394.1">
    <property type="nucleotide sequence ID" value="NZ_CBCSEP010000009.1"/>
</dbReference>
<dbReference type="AlphaFoldDB" id="A0A841TFW2"/>
<evidence type="ECO:0000313" key="3">
    <source>
        <dbReference type="EMBL" id="MBB6678120.1"/>
    </source>
</evidence>
<keyword evidence="1" id="KW-1133">Transmembrane helix</keyword>
<evidence type="ECO:0000259" key="2">
    <source>
        <dbReference type="PROSITE" id="PS50887"/>
    </source>
</evidence>
<reference evidence="3 4" key="1">
    <citation type="submission" date="2020-08" db="EMBL/GenBank/DDBJ databases">
        <title>Cohnella phylogeny.</title>
        <authorList>
            <person name="Dunlap C."/>
        </authorList>
    </citation>
    <scope>NUCLEOTIDE SEQUENCE [LARGE SCALE GENOMIC DNA]</scope>
    <source>
        <strain evidence="3 4">DSM 103658</strain>
    </source>
</reference>
<feature type="transmembrane region" description="Helical" evidence="1">
    <location>
        <begin position="77"/>
        <end position="94"/>
    </location>
</feature>
<feature type="transmembrane region" description="Helical" evidence="1">
    <location>
        <begin position="149"/>
        <end position="170"/>
    </location>
</feature>
<dbReference type="PANTHER" id="PTHR45138:SF9">
    <property type="entry name" value="DIGUANYLATE CYCLASE DGCM-RELATED"/>
    <property type="match status" value="1"/>
</dbReference>
<gene>
    <name evidence="3" type="ORF">H4Q31_12500</name>
</gene>
<dbReference type="PANTHER" id="PTHR45138">
    <property type="entry name" value="REGULATORY COMPONENTS OF SENSORY TRANSDUCTION SYSTEM"/>
    <property type="match status" value="1"/>
</dbReference>
<dbReference type="InterPro" id="IPR000160">
    <property type="entry name" value="GGDEF_dom"/>
</dbReference>
<accession>A0A841TFW2</accession>
<dbReference type="PROSITE" id="PS50887">
    <property type="entry name" value="GGDEF"/>
    <property type="match status" value="1"/>
</dbReference>
<evidence type="ECO:0000256" key="1">
    <source>
        <dbReference type="SAM" id="Phobius"/>
    </source>
</evidence>
<feature type="transmembrane region" description="Helical" evidence="1">
    <location>
        <begin position="121"/>
        <end position="143"/>
    </location>
</feature>
<dbReference type="GO" id="GO:0005886">
    <property type="term" value="C:plasma membrane"/>
    <property type="evidence" value="ECO:0007669"/>
    <property type="project" value="TreeGrafter"/>
</dbReference>
<organism evidence="3 4">
    <name type="scientific">Cohnella lubricantis</name>
    <dbReference type="NCBI Taxonomy" id="2163172"/>
    <lineage>
        <taxon>Bacteria</taxon>
        <taxon>Bacillati</taxon>
        <taxon>Bacillota</taxon>
        <taxon>Bacilli</taxon>
        <taxon>Bacillales</taxon>
        <taxon>Paenibacillaceae</taxon>
        <taxon>Cohnella</taxon>
    </lineage>
</organism>
<name>A0A841TFW2_9BACL</name>
<dbReference type="SUPFAM" id="SSF55073">
    <property type="entry name" value="Nucleotide cyclase"/>
    <property type="match status" value="1"/>
</dbReference>
<dbReference type="GO" id="GO:1902201">
    <property type="term" value="P:negative regulation of bacterial-type flagellum-dependent cell motility"/>
    <property type="evidence" value="ECO:0007669"/>
    <property type="project" value="TreeGrafter"/>
</dbReference>
<evidence type="ECO:0000313" key="4">
    <source>
        <dbReference type="Proteomes" id="UP000574133"/>
    </source>
</evidence>
<dbReference type="Pfam" id="PF00990">
    <property type="entry name" value="GGDEF"/>
    <property type="match status" value="1"/>
</dbReference>
<dbReference type="NCBIfam" id="TIGR00254">
    <property type="entry name" value="GGDEF"/>
    <property type="match status" value="1"/>
</dbReference>
<dbReference type="InterPro" id="IPR029787">
    <property type="entry name" value="Nucleotide_cyclase"/>
</dbReference>
<dbReference type="GO" id="GO:0043709">
    <property type="term" value="P:cell adhesion involved in single-species biofilm formation"/>
    <property type="evidence" value="ECO:0007669"/>
    <property type="project" value="TreeGrafter"/>
</dbReference>